<reference evidence="1 2" key="1">
    <citation type="journal article" date="2014" name="BMC Genomics">
        <title>Comparison of environmental and isolate Sulfobacillus genomes reveals diverse carbon, sulfur, nitrogen, and hydrogen metabolisms.</title>
        <authorList>
            <person name="Justice N.B."/>
            <person name="Norman A."/>
            <person name="Brown C.T."/>
            <person name="Singh A."/>
            <person name="Thomas B.C."/>
            <person name="Banfield J.F."/>
        </authorList>
    </citation>
    <scope>NUCLEOTIDE SEQUENCE [LARGE SCALE GENOMIC DNA]</scope>
    <source>
        <strain evidence="1">AMDSBA4</strain>
    </source>
</reference>
<sequence length="71" mass="8116">MSMMLKKLGDVDGQKPVIGRPWGLIFTPLIEAYYLNGVPEDRIHPPPYFGIIFLTGVYHNGWRDELWNNAG</sequence>
<gene>
    <name evidence="1" type="ORF">C7B46_13195</name>
</gene>
<evidence type="ECO:0000313" key="1">
    <source>
        <dbReference type="EMBL" id="PSR32709.1"/>
    </source>
</evidence>
<accession>A0A2T2XDY6</accession>
<dbReference type="Proteomes" id="UP000242972">
    <property type="component" value="Unassembled WGS sequence"/>
</dbReference>
<comment type="caution">
    <text evidence="1">The sequence shown here is derived from an EMBL/GenBank/DDBJ whole genome shotgun (WGS) entry which is preliminary data.</text>
</comment>
<evidence type="ECO:0000313" key="2">
    <source>
        <dbReference type="Proteomes" id="UP000242972"/>
    </source>
</evidence>
<organism evidence="1 2">
    <name type="scientific">Sulfobacillus benefaciens</name>
    <dbReference type="NCBI Taxonomy" id="453960"/>
    <lineage>
        <taxon>Bacteria</taxon>
        <taxon>Bacillati</taxon>
        <taxon>Bacillota</taxon>
        <taxon>Clostridia</taxon>
        <taxon>Eubacteriales</taxon>
        <taxon>Clostridiales Family XVII. Incertae Sedis</taxon>
        <taxon>Sulfobacillus</taxon>
    </lineage>
</organism>
<name>A0A2T2XDY6_9FIRM</name>
<protein>
    <submittedName>
        <fullName evidence="1">Uncharacterized protein</fullName>
    </submittedName>
</protein>
<dbReference type="AlphaFoldDB" id="A0A2T2XDY6"/>
<dbReference type="EMBL" id="PXYW01000033">
    <property type="protein sequence ID" value="PSR32709.1"/>
    <property type="molecule type" value="Genomic_DNA"/>
</dbReference>
<proteinExistence type="predicted"/>